<keyword evidence="2" id="KW-1185">Reference proteome</keyword>
<dbReference type="EMBL" id="JAFNLL010000092">
    <property type="protein sequence ID" value="MBO1269994.1"/>
    <property type="molecule type" value="Genomic_DNA"/>
</dbReference>
<proteinExistence type="predicted"/>
<evidence type="ECO:0000313" key="1">
    <source>
        <dbReference type="EMBL" id="MBO1269994.1"/>
    </source>
</evidence>
<reference evidence="1" key="1">
    <citation type="submission" date="2021-03" db="EMBL/GenBank/DDBJ databases">
        <title>A new species, PO-11, isolated from a karst cave deposit.</title>
        <authorList>
            <person name="Zhaoxiaoyong W."/>
        </authorList>
    </citation>
    <scope>NUCLEOTIDE SEQUENCE</scope>
    <source>
        <strain evidence="1">PO-11</strain>
    </source>
</reference>
<sequence length="67" mass="7012">MHTLVLISAGTAEDDVVINRHENAVMLLSIHTAAARGFLDGTATDITYILGRELVDPLTVAAAAAHS</sequence>
<evidence type="ECO:0000313" key="2">
    <source>
        <dbReference type="Proteomes" id="UP000664164"/>
    </source>
</evidence>
<dbReference type="RefSeq" id="WP_207617908.1">
    <property type="nucleotide sequence ID" value="NZ_JAFNLL010000092.1"/>
</dbReference>
<comment type="caution">
    <text evidence="1">The sequence shown here is derived from an EMBL/GenBank/DDBJ whole genome shotgun (WGS) entry which is preliminary data.</text>
</comment>
<organism evidence="1 2">
    <name type="scientific">Arthrobacter cavernae</name>
    <dbReference type="NCBI Taxonomy" id="2817681"/>
    <lineage>
        <taxon>Bacteria</taxon>
        <taxon>Bacillati</taxon>
        <taxon>Actinomycetota</taxon>
        <taxon>Actinomycetes</taxon>
        <taxon>Micrococcales</taxon>
        <taxon>Micrococcaceae</taxon>
        <taxon>Arthrobacter</taxon>
    </lineage>
</organism>
<protein>
    <submittedName>
        <fullName evidence="1">Uncharacterized protein</fullName>
    </submittedName>
</protein>
<gene>
    <name evidence="1" type="ORF">J1902_18900</name>
</gene>
<accession>A0A939HFL8</accession>
<dbReference type="Proteomes" id="UP000664164">
    <property type="component" value="Unassembled WGS sequence"/>
</dbReference>
<name>A0A939HFL8_9MICC</name>
<dbReference type="AlphaFoldDB" id="A0A939HFL8"/>